<evidence type="ECO:0000256" key="4">
    <source>
        <dbReference type="ARBA" id="ARBA00022777"/>
    </source>
</evidence>
<keyword evidence="6 9" id="KW-0665">Pyrimidine biosynthesis</keyword>
<dbReference type="HAMAP" id="MF_00235">
    <property type="entry name" value="Adenylate_kinase_Adk"/>
    <property type="match status" value="1"/>
</dbReference>
<evidence type="ECO:0000256" key="9">
    <source>
        <dbReference type="HAMAP-Rule" id="MF_03172"/>
    </source>
</evidence>
<feature type="region of interest" description="LID" evidence="9">
    <location>
        <begin position="177"/>
        <end position="187"/>
    </location>
</feature>
<dbReference type="Gene3D" id="3.40.50.300">
    <property type="entry name" value="P-loop containing nucleotide triphosphate hydrolases"/>
    <property type="match status" value="1"/>
</dbReference>
<reference evidence="10 11" key="1">
    <citation type="journal article" date="2014" name="PLoS Genet.">
        <title>Analysis of the Phlebiopsis gigantea genome, transcriptome and secretome provides insight into its pioneer colonization strategies of wood.</title>
        <authorList>
            <person name="Hori C."/>
            <person name="Ishida T."/>
            <person name="Igarashi K."/>
            <person name="Samejima M."/>
            <person name="Suzuki H."/>
            <person name="Master E."/>
            <person name="Ferreira P."/>
            <person name="Ruiz-Duenas F.J."/>
            <person name="Held B."/>
            <person name="Canessa P."/>
            <person name="Larrondo L.F."/>
            <person name="Schmoll M."/>
            <person name="Druzhinina I.S."/>
            <person name="Kubicek C.P."/>
            <person name="Gaskell J.A."/>
            <person name="Kersten P."/>
            <person name="St John F."/>
            <person name="Glasner J."/>
            <person name="Sabat G."/>
            <person name="Splinter BonDurant S."/>
            <person name="Syed K."/>
            <person name="Yadav J."/>
            <person name="Mgbeahuruike A.C."/>
            <person name="Kovalchuk A."/>
            <person name="Asiegbu F.O."/>
            <person name="Lackner G."/>
            <person name="Hoffmeister D."/>
            <person name="Rencoret J."/>
            <person name="Gutierrez A."/>
            <person name="Sun H."/>
            <person name="Lindquist E."/>
            <person name="Barry K."/>
            <person name="Riley R."/>
            <person name="Grigoriev I.V."/>
            <person name="Henrissat B."/>
            <person name="Kues U."/>
            <person name="Berka R.M."/>
            <person name="Martinez A.T."/>
            <person name="Covert S.F."/>
            <person name="Blanchette R.A."/>
            <person name="Cullen D."/>
        </authorList>
    </citation>
    <scope>NUCLEOTIDE SEQUENCE [LARGE SCALE GENOMIC DNA]</scope>
    <source>
        <strain evidence="10 11">11061_1 CR5-6</strain>
    </source>
</reference>
<evidence type="ECO:0000256" key="3">
    <source>
        <dbReference type="ARBA" id="ARBA00022741"/>
    </source>
</evidence>
<feature type="binding site" evidence="9">
    <location>
        <begin position="140"/>
        <end position="143"/>
    </location>
    <ligand>
        <name>a ribonucleoside 5'-phosphate</name>
        <dbReference type="ChEBI" id="CHEBI:58043"/>
    </ligand>
</feature>
<keyword evidence="7 9" id="KW-0539">Nucleus</keyword>
<feature type="region of interest" description="NMPbind" evidence="9">
    <location>
        <begin position="71"/>
        <end position="101"/>
    </location>
</feature>
<dbReference type="InterPro" id="IPR027417">
    <property type="entry name" value="P-loop_NTPase"/>
</dbReference>
<dbReference type="HAMAP" id="MF_03172">
    <property type="entry name" value="Adenylate_kinase_UMP_CMP_kin"/>
    <property type="match status" value="1"/>
</dbReference>
<dbReference type="Pfam" id="PF00406">
    <property type="entry name" value="ADK"/>
    <property type="match status" value="1"/>
</dbReference>
<feature type="binding site" evidence="9">
    <location>
        <position position="178"/>
    </location>
    <ligand>
        <name>ATP</name>
        <dbReference type="ChEBI" id="CHEBI:30616"/>
    </ligand>
</feature>
<evidence type="ECO:0000256" key="1">
    <source>
        <dbReference type="ARBA" id="ARBA00022490"/>
    </source>
</evidence>
<comment type="caution">
    <text evidence="9">Lacks conserved residue(s) required for the propagation of feature annotation.</text>
</comment>
<evidence type="ECO:0000256" key="7">
    <source>
        <dbReference type="ARBA" id="ARBA00023242"/>
    </source>
</evidence>
<keyword evidence="4 9" id="KW-0418">Kinase</keyword>
<dbReference type="NCBIfam" id="TIGR01359">
    <property type="entry name" value="UMP_CMP_kin_fam"/>
    <property type="match status" value="1"/>
</dbReference>
<keyword evidence="11" id="KW-1185">Reference proteome</keyword>
<dbReference type="AlphaFoldDB" id="A0A0C3RRF0"/>
<feature type="binding site" evidence="9">
    <location>
        <begin position="51"/>
        <end position="56"/>
    </location>
    <ligand>
        <name>ATP</name>
        <dbReference type="ChEBI" id="CHEBI:30616"/>
    </ligand>
</feature>
<comment type="catalytic activity">
    <reaction evidence="8 9">
        <text>UMP + ATP = UDP + ADP</text>
        <dbReference type="Rhea" id="RHEA:24400"/>
        <dbReference type="ChEBI" id="CHEBI:30616"/>
        <dbReference type="ChEBI" id="CHEBI:57865"/>
        <dbReference type="ChEBI" id="CHEBI:58223"/>
        <dbReference type="ChEBI" id="CHEBI:456216"/>
        <dbReference type="EC" id="2.7.4.14"/>
    </reaction>
</comment>
<protein>
    <recommendedName>
        <fullName evidence="9">Uridylate kinase</fullName>
        <shortName evidence="9">UK</shortName>
        <ecNumber evidence="9">2.7.4.14</ecNumber>
    </recommendedName>
    <alternativeName>
        <fullName evidence="9">ATP:UMP phosphotransferase</fullName>
    </alternativeName>
    <alternativeName>
        <fullName evidence="9">Deoxycytidylate kinase</fullName>
        <shortName evidence="9">CK</shortName>
        <shortName evidence="9">dCMP kinase</shortName>
    </alternativeName>
    <alternativeName>
        <fullName evidence="9">Uridine monophosphate kinase</fullName>
        <shortName evidence="9">UMP kinase</shortName>
        <shortName evidence="9">UMPK</shortName>
    </alternativeName>
</protein>
<evidence type="ECO:0000256" key="8">
    <source>
        <dbReference type="ARBA" id="ARBA00048116"/>
    </source>
</evidence>
<dbReference type="GO" id="GO:0033862">
    <property type="term" value="F:UMP kinase activity"/>
    <property type="evidence" value="ECO:0007669"/>
    <property type="project" value="RHEA"/>
</dbReference>
<dbReference type="EC" id="2.7.4.14" evidence="9"/>
<dbReference type="PRINTS" id="PR00094">
    <property type="entry name" value="ADENYLTKNASE"/>
</dbReference>
<evidence type="ECO:0000256" key="5">
    <source>
        <dbReference type="ARBA" id="ARBA00022840"/>
    </source>
</evidence>
<keyword evidence="2 9" id="KW-0808">Transferase</keyword>
<sequence length="250" mass="27803">MPGVMDKIADALHIHKHREENEQAVATAEESKAPVFDSDKVTVLFVLGGPGAGKGTQCANLVHDFGFCHLSAGDLLRAEQNRPGSAHGEMIRTYIREGQVVPMEVTIKLLENAMRAALQDPSRTGAAGWGAGRGRFLVDGFPRKMDQALKFDEDVCEAKMVLFFTTTEEEMLKRLLKRGETSGREDDNEESIRKRFRVYHEQTMPVIEHYNKRSKVAEIDASLTIEEVHIKAKDVVAKIFAGEVTHNVTA</sequence>
<feature type="binding site" evidence="9">
    <location>
        <position position="147"/>
    </location>
    <ligand>
        <name>a ribonucleoside 5'-phosphate</name>
        <dbReference type="ChEBI" id="CHEBI:58043"/>
    </ligand>
</feature>
<dbReference type="PANTHER" id="PTHR23359">
    <property type="entry name" value="NUCLEOTIDE KINASE"/>
    <property type="match status" value="1"/>
</dbReference>
<feature type="binding site" evidence="9">
    <location>
        <position position="223"/>
    </location>
    <ligand>
        <name>ATP</name>
        <dbReference type="ChEBI" id="CHEBI:30616"/>
    </ligand>
</feature>
<dbReference type="GO" id="GO:0005737">
    <property type="term" value="C:cytoplasm"/>
    <property type="evidence" value="ECO:0007669"/>
    <property type="project" value="UniProtKB-SubCell"/>
</dbReference>
<comment type="function">
    <text evidence="9">Catalyzes the phosphorylation of pyrimidine nucleoside monophosphates at the expense of ATP. Plays an important role in de novo pyrimidine nucleotide biosynthesis. Has preference for UMP and dUMP as phosphate acceptors, but can also use CMP, dCMP and AMP.</text>
</comment>
<proteinExistence type="inferred from homology"/>
<feature type="binding site" evidence="9">
    <location>
        <position position="184"/>
    </location>
    <ligand>
        <name>a ribonucleoside 5'-phosphate</name>
        <dbReference type="ChEBI" id="CHEBI:58043"/>
    </ligand>
</feature>
<dbReference type="STRING" id="745531.A0A0C3RRF0"/>
<feature type="binding site" evidence="9">
    <location>
        <position position="195"/>
    </location>
    <ligand>
        <name>a ribonucleoside 5'-phosphate</name>
        <dbReference type="ChEBI" id="CHEBI:58043"/>
    </ligand>
</feature>
<dbReference type="CDD" id="cd01428">
    <property type="entry name" value="ADK"/>
    <property type="match status" value="1"/>
</dbReference>
<organism evidence="10 11">
    <name type="scientific">Phlebiopsis gigantea (strain 11061_1 CR5-6)</name>
    <name type="common">White-rot fungus</name>
    <name type="synonym">Peniophora gigantea</name>
    <dbReference type="NCBI Taxonomy" id="745531"/>
    <lineage>
        <taxon>Eukaryota</taxon>
        <taxon>Fungi</taxon>
        <taxon>Dikarya</taxon>
        <taxon>Basidiomycota</taxon>
        <taxon>Agaricomycotina</taxon>
        <taxon>Agaricomycetes</taxon>
        <taxon>Polyporales</taxon>
        <taxon>Phanerochaetaceae</taxon>
        <taxon>Phlebiopsis</taxon>
    </lineage>
</organism>
<dbReference type="GO" id="GO:0005524">
    <property type="term" value="F:ATP binding"/>
    <property type="evidence" value="ECO:0007669"/>
    <property type="project" value="UniProtKB-KW"/>
</dbReference>
<dbReference type="InterPro" id="IPR006266">
    <property type="entry name" value="UMP_CMP_kinase"/>
</dbReference>
<evidence type="ECO:0000313" key="11">
    <source>
        <dbReference type="Proteomes" id="UP000053257"/>
    </source>
</evidence>
<name>A0A0C3RRF0_PHLG1</name>
<comment type="similarity">
    <text evidence="9">Belongs to the adenylate kinase family. UMP-CMP kinase subfamily.</text>
</comment>
<evidence type="ECO:0000256" key="2">
    <source>
        <dbReference type="ARBA" id="ARBA00022679"/>
    </source>
</evidence>
<dbReference type="InterPro" id="IPR000850">
    <property type="entry name" value="Adenylat/UMP-CMP_kin"/>
</dbReference>
<dbReference type="HOGENOM" id="CLU_032354_0_2_1"/>
<comment type="subcellular location">
    <subcellularLocation>
        <location evidence="9">Cytoplasm</location>
    </subcellularLocation>
    <subcellularLocation>
        <location evidence="9">Nucleus</location>
    </subcellularLocation>
    <text evidence="9">Predominantly cytoplasmic.</text>
</comment>
<feature type="binding site" evidence="9">
    <location>
        <position position="77"/>
    </location>
    <ligand>
        <name>a ribonucleoside 5'-phosphate</name>
        <dbReference type="ChEBI" id="CHEBI:58043"/>
    </ligand>
</feature>
<dbReference type="GO" id="GO:0006221">
    <property type="term" value="P:pyrimidine nucleotide biosynthetic process"/>
    <property type="evidence" value="ECO:0007669"/>
    <property type="project" value="UniProtKB-UniRule"/>
</dbReference>
<dbReference type="GO" id="GO:0006207">
    <property type="term" value="P:'de novo' pyrimidine nucleobase biosynthetic process"/>
    <property type="evidence" value="ECO:0007669"/>
    <property type="project" value="InterPro"/>
</dbReference>
<gene>
    <name evidence="10" type="ORF">PHLGIDRAFT_95752</name>
</gene>
<comment type="domain">
    <text evidence="9">Consists of three domains, a large central CORE domain and two small peripheral domains, NMPbind and LID, which undergo movements during catalysis. The LID domain closes over the site of phosphoryl transfer upon ATP binding. Assembling and dissambling the active center during each catalytic cycle provides an effective means to prevent ATP hydrolysis.</text>
</comment>
<comment type="subunit">
    <text evidence="9">Monomer.</text>
</comment>
<keyword evidence="5 9" id="KW-0067">ATP-binding</keyword>
<keyword evidence="1 9" id="KW-0963">Cytoplasm</keyword>
<dbReference type="Proteomes" id="UP000053257">
    <property type="component" value="Unassembled WGS sequence"/>
</dbReference>
<evidence type="ECO:0000313" key="10">
    <source>
        <dbReference type="EMBL" id="KIP02651.1"/>
    </source>
</evidence>
<dbReference type="SUPFAM" id="SSF52540">
    <property type="entry name" value="P-loop containing nucleoside triphosphate hydrolases"/>
    <property type="match status" value="1"/>
</dbReference>
<dbReference type="OrthoDB" id="442176at2759"/>
<comment type="cofactor">
    <cofactor evidence="9">
        <name>Mg(2+)</name>
        <dbReference type="ChEBI" id="CHEBI:18420"/>
    </cofactor>
    <text evidence="9">Binds 1 Mg(2+) ion per monomer.</text>
</comment>
<dbReference type="GO" id="GO:0005634">
    <property type="term" value="C:nucleus"/>
    <property type="evidence" value="ECO:0007669"/>
    <property type="project" value="UniProtKB-SubCell"/>
</dbReference>
<keyword evidence="3 9" id="KW-0547">Nucleotide-binding</keyword>
<accession>A0A0C3RRF0</accession>
<dbReference type="FunFam" id="3.40.50.300:FF:000315">
    <property type="entry name" value="Adenylate kinase 1"/>
    <property type="match status" value="1"/>
</dbReference>
<dbReference type="PROSITE" id="PS00113">
    <property type="entry name" value="ADENYLATE_KINASE"/>
    <property type="match status" value="1"/>
</dbReference>
<dbReference type="InterPro" id="IPR033690">
    <property type="entry name" value="Adenylat_kinase_CS"/>
</dbReference>
<evidence type="ECO:0000256" key="6">
    <source>
        <dbReference type="ARBA" id="ARBA00022975"/>
    </source>
</evidence>
<dbReference type="EMBL" id="KN840661">
    <property type="protein sequence ID" value="KIP02651.1"/>
    <property type="molecule type" value="Genomic_DNA"/>
</dbReference>